<protein>
    <submittedName>
        <fullName evidence="7">Methyltransferase family protein</fullName>
        <ecNumber evidence="7">2.1.1.100</ecNumber>
        <ecNumber evidence="7">2.1.1.334</ecNumber>
    </submittedName>
</protein>
<sequence>MKTLLMFIYSIICYLIGFASLLFWILSISHLIPEISIDRSPEVPFYYAILKNIALVLLFAIPHSVMARKPFKNWITKVLPRPIERSTYVLQAGILLFVLIWNWEPIGGNIWTVEEGSILFYILYAFFFLGWIILFVSTFLINHFDLFGLRQTYLELLNKPYTNLEFKVISLYKYTRHPLYLGGIIGLWFTPTMSATHLVFAILLTAYFFIGALYEEKDLKKDFKSKYLSYMKKTPMMIPFTKGKAKESE</sequence>
<keyword evidence="8" id="KW-1185">Reference proteome</keyword>
<evidence type="ECO:0000256" key="5">
    <source>
        <dbReference type="ARBA" id="ARBA00023136"/>
    </source>
</evidence>
<evidence type="ECO:0000256" key="6">
    <source>
        <dbReference type="SAM" id="Phobius"/>
    </source>
</evidence>
<evidence type="ECO:0000256" key="2">
    <source>
        <dbReference type="ARBA" id="ARBA00010631"/>
    </source>
</evidence>
<proteinExistence type="inferred from homology"/>
<keyword evidence="7" id="KW-0808">Transferase</keyword>
<accession>A0ABW5MV60</accession>
<evidence type="ECO:0000313" key="8">
    <source>
        <dbReference type="Proteomes" id="UP001597526"/>
    </source>
</evidence>
<keyword evidence="4 6" id="KW-1133">Transmembrane helix</keyword>
<dbReference type="Gene3D" id="1.20.120.1630">
    <property type="match status" value="1"/>
</dbReference>
<organism evidence="7 8">
    <name type="scientific">Croceitalea marina</name>
    <dbReference type="NCBI Taxonomy" id="1775166"/>
    <lineage>
        <taxon>Bacteria</taxon>
        <taxon>Pseudomonadati</taxon>
        <taxon>Bacteroidota</taxon>
        <taxon>Flavobacteriia</taxon>
        <taxon>Flavobacteriales</taxon>
        <taxon>Flavobacteriaceae</taxon>
        <taxon>Croceitalea</taxon>
    </lineage>
</organism>
<evidence type="ECO:0000313" key="7">
    <source>
        <dbReference type="EMBL" id="MFD2587240.1"/>
    </source>
</evidence>
<keyword evidence="5 6" id="KW-0472">Membrane</keyword>
<evidence type="ECO:0000256" key="1">
    <source>
        <dbReference type="ARBA" id="ARBA00004141"/>
    </source>
</evidence>
<feature type="transmembrane region" description="Helical" evidence="6">
    <location>
        <begin position="118"/>
        <end position="141"/>
    </location>
</feature>
<dbReference type="EC" id="2.1.1.334" evidence="7"/>
<dbReference type="EMBL" id="JBHULB010000012">
    <property type="protein sequence ID" value="MFD2587240.1"/>
    <property type="molecule type" value="Genomic_DNA"/>
</dbReference>
<dbReference type="GO" id="GO:0032259">
    <property type="term" value="P:methylation"/>
    <property type="evidence" value="ECO:0007669"/>
    <property type="project" value="UniProtKB-KW"/>
</dbReference>
<dbReference type="PANTHER" id="PTHR31040">
    <property type="entry name" value="NURIM"/>
    <property type="match status" value="1"/>
</dbReference>
<comment type="similarity">
    <text evidence="2">Belongs to the nurim family.</text>
</comment>
<feature type="transmembrane region" description="Helical" evidence="6">
    <location>
        <begin position="86"/>
        <end position="103"/>
    </location>
</feature>
<dbReference type="EC" id="2.1.1.100" evidence="7"/>
<evidence type="ECO:0000256" key="4">
    <source>
        <dbReference type="ARBA" id="ARBA00022989"/>
    </source>
</evidence>
<dbReference type="InterPro" id="IPR033580">
    <property type="entry name" value="Nurim-like"/>
</dbReference>
<comment type="subcellular location">
    <subcellularLocation>
        <location evidence="1">Membrane</location>
        <topology evidence="1">Multi-pass membrane protein</topology>
    </subcellularLocation>
</comment>
<feature type="transmembrane region" description="Helical" evidence="6">
    <location>
        <begin position="7"/>
        <end position="32"/>
    </location>
</feature>
<evidence type="ECO:0000256" key="3">
    <source>
        <dbReference type="ARBA" id="ARBA00022692"/>
    </source>
</evidence>
<reference evidence="8" key="1">
    <citation type="journal article" date="2019" name="Int. J. Syst. Evol. Microbiol.">
        <title>The Global Catalogue of Microorganisms (GCM) 10K type strain sequencing project: providing services to taxonomists for standard genome sequencing and annotation.</title>
        <authorList>
            <consortium name="The Broad Institute Genomics Platform"/>
            <consortium name="The Broad Institute Genome Sequencing Center for Infectious Disease"/>
            <person name="Wu L."/>
            <person name="Ma J."/>
        </authorList>
    </citation>
    <scope>NUCLEOTIDE SEQUENCE [LARGE SCALE GENOMIC DNA]</scope>
    <source>
        <strain evidence="8">KCTC 52368</strain>
    </source>
</reference>
<dbReference type="GO" id="GO:0004671">
    <property type="term" value="F:protein C-terminal S-isoprenylcysteine carboxyl O-methyltransferase activity"/>
    <property type="evidence" value="ECO:0007669"/>
    <property type="project" value="UniProtKB-EC"/>
</dbReference>
<dbReference type="Proteomes" id="UP001597526">
    <property type="component" value="Unassembled WGS sequence"/>
</dbReference>
<comment type="caution">
    <text evidence="7">The sequence shown here is derived from an EMBL/GenBank/DDBJ whole genome shotgun (WGS) entry which is preliminary data.</text>
</comment>
<gene>
    <name evidence="7" type="ORF">ACFSQJ_09880</name>
</gene>
<dbReference type="RefSeq" id="WP_377766799.1">
    <property type="nucleotide sequence ID" value="NZ_JBHULB010000012.1"/>
</dbReference>
<keyword evidence="3 6" id="KW-0812">Transmembrane</keyword>
<feature type="transmembrane region" description="Helical" evidence="6">
    <location>
        <begin position="44"/>
        <end position="65"/>
    </location>
</feature>
<keyword evidence="7" id="KW-0489">Methyltransferase</keyword>
<name>A0ABW5MV60_9FLAO</name>
<dbReference type="PANTHER" id="PTHR31040:SF1">
    <property type="entry name" value="NURIM"/>
    <property type="match status" value="1"/>
</dbReference>